<protein>
    <recommendedName>
        <fullName evidence="3">Sulfotransferase family protein</fullName>
    </recommendedName>
</protein>
<geneLocation type="plasmid" evidence="1 2">
    <name>p-SCP1</name>
</geneLocation>
<keyword evidence="1" id="KW-0614">Plasmid</keyword>
<dbReference type="SUPFAM" id="SSF52540">
    <property type="entry name" value="P-loop containing nucleoside triphosphate hydrolases"/>
    <property type="match status" value="1"/>
</dbReference>
<name>A0ABX7FDH1_9RHOB</name>
<keyword evidence="2" id="KW-1185">Reference proteome</keyword>
<proteinExistence type="predicted"/>
<reference evidence="1 2" key="1">
    <citation type="submission" date="2019-12" db="EMBL/GenBank/DDBJ databases">
        <title>Complete Genome Sequence of a Quorum-Sensing Bacterium,Rhodobacteraceae bacterium C31, Isolated from a marine microalgae symbiotic bacteria.</title>
        <authorList>
            <person name="Zhang Y."/>
        </authorList>
    </citation>
    <scope>NUCLEOTIDE SEQUENCE [LARGE SCALE GENOMIC DNA]</scope>
    <source>
        <strain evidence="1 2">C31</strain>
        <plasmid evidence="1 2">p-SCP1</plasmid>
    </source>
</reference>
<dbReference type="InterPro" id="IPR027417">
    <property type="entry name" value="P-loop_NTPase"/>
</dbReference>
<evidence type="ECO:0000313" key="1">
    <source>
        <dbReference type="EMBL" id="QRF68628.1"/>
    </source>
</evidence>
<dbReference type="EMBL" id="CP047167">
    <property type="protein sequence ID" value="QRF68628.1"/>
    <property type="molecule type" value="Genomic_DNA"/>
</dbReference>
<organism evidence="1 2">
    <name type="scientific">Ponticoccus alexandrii</name>
    <dbReference type="NCBI Taxonomy" id="1943633"/>
    <lineage>
        <taxon>Bacteria</taxon>
        <taxon>Pseudomonadati</taxon>
        <taxon>Pseudomonadota</taxon>
        <taxon>Alphaproteobacteria</taxon>
        <taxon>Rhodobacterales</taxon>
        <taxon>Roseobacteraceae</taxon>
        <taxon>Ponticoccus</taxon>
    </lineage>
</organism>
<sequence>MRHLLRCLLPRRGRPRLVLHVGTHKTGTTAIQTTLRDNRAALARAGLCYPDPAREPHPHLPAHNFIYRATLNGAEAMAAERDRIMAEFRASGADHLILSEEGLSLPRDVLQDFFVPWSQDFDFEIVCFLRRQDRYAESLFSQYVRENKPIAHGTIEAFLAAPEIAERLDYDTNLQRWDGFGPVHAVNYDLLKGTELCKPILAAAGTSVRLSPSPQSNVSPPAGVIEVIRHMNRQGLDYALRPLVARLRSDPPEVLQGLFARRSMMGSVLRAEFMSGLAGVNARLADNRGVVFPADMPDEPEGAFHTDLDPDLVAKLAADSRQDAK</sequence>
<gene>
    <name evidence="1" type="ORF">GQA70_19775</name>
</gene>
<evidence type="ECO:0008006" key="3">
    <source>
        <dbReference type="Google" id="ProtNLM"/>
    </source>
</evidence>
<dbReference type="RefSeq" id="WP_023851555.1">
    <property type="nucleotide sequence ID" value="NZ_CP047167.1"/>
</dbReference>
<dbReference type="Proteomes" id="UP000596387">
    <property type="component" value="Plasmid p-SCP1"/>
</dbReference>
<accession>A0ABX7FDH1</accession>
<evidence type="ECO:0000313" key="2">
    <source>
        <dbReference type="Proteomes" id="UP000596387"/>
    </source>
</evidence>